<proteinExistence type="predicted"/>
<accession>A0A2X0MT02</accession>
<dbReference type="AlphaFoldDB" id="A0A2X0MT02"/>
<keyword evidence="2" id="KW-1185">Reference proteome</keyword>
<reference evidence="2" key="1">
    <citation type="submission" date="2016-10" db="EMBL/GenBank/DDBJ databases">
        <authorList>
            <person name="Jeantristanb JTB J.-T."/>
            <person name="Ricardo R."/>
        </authorList>
    </citation>
    <scope>NUCLEOTIDE SEQUENCE [LARGE SCALE GENOMIC DNA]</scope>
</reference>
<gene>
    <name evidence="1" type="ORF">BZ3500_MVSOF-1268-A1-R1_CHR1-3G02000</name>
</gene>
<dbReference type="Proteomes" id="UP000249723">
    <property type="component" value="Unassembled WGS sequence"/>
</dbReference>
<protein>
    <submittedName>
        <fullName evidence="1">BZ3500_MvSof-1268-A1-R1_Chr1-3g02000 protein</fullName>
    </submittedName>
</protein>
<dbReference type="OrthoDB" id="3691720at2759"/>
<organism evidence="1 2">
    <name type="scientific">Microbotryum saponariae</name>
    <dbReference type="NCBI Taxonomy" id="289078"/>
    <lineage>
        <taxon>Eukaryota</taxon>
        <taxon>Fungi</taxon>
        <taxon>Dikarya</taxon>
        <taxon>Basidiomycota</taxon>
        <taxon>Pucciniomycotina</taxon>
        <taxon>Microbotryomycetes</taxon>
        <taxon>Microbotryales</taxon>
        <taxon>Microbotryaceae</taxon>
        <taxon>Microbotryum</taxon>
    </lineage>
</organism>
<name>A0A2X0MT02_9BASI</name>
<evidence type="ECO:0000313" key="1">
    <source>
        <dbReference type="EMBL" id="SCZ90455.1"/>
    </source>
</evidence>
<evidence type="ECO:0000313" key="2">
    <source>
        <dbReference type="Proteomes" id="UP000249723"/>
    </source>
</evidence>
<sequence>MLGKYRLIDLSTGMPPCTLPFNTSSLNVNPRVAFLHHQLVTVHSHWIATGKYSGRIDFVRLRIQVHWTLNKNRLWFRGLRLTIPWQILNGSVRWSDRRVGRGSEAMPSHYSKSSPAQIVDACIMNGDFWGDLSAKKSNTSEIEQFWRSQVDQINDMVFDLLPGDAQTFYSADSVDNEDESLFSIEYHQSLNIAGMPLHPARFKTVVNSVTHPRARGHHSHRRSCWTASFVATDHAEDRAIS</sequence>
<dbReference type="EMBL" id="FMWP01000014">
    <property type="protein sequence ID" value="SCZ90455.1"/>
    <property type="molecule type" value="Genomic_DNA"/>
</dbReference>